<feature type="transmembrane region" description="Helical" evidence="2">
    <location>
        <begin position="287"/>
        <end position="307"/>
    </location>
</feature>
<feature type="transmembrane region" description="Helical" evidence="2">
    <location>
        <begin position="132"/>
        <end position="155"/>
    </location>
</feature>
<evidence type="ECO:0000313" key="4">
    <source>
        <dbReference type="Proteomes" id="UP000214610"/>
    </source>
</evidence>
<keyword evidence="2" id="KW-0472">Membrane</keyword>
<feature type="transmembrane region" description="Helical" evidence="2">
    <location>
        <begin position="161"/>
        <end position="191"/>
    </location>
</feature>
<dbReference type="PANTHER" id="PTHR36178:SF1">
    <property type="entry name" value="SODIUM_GLUTAMATE SYMPORTER"/>
    <property type="match status" value="1"/>
</dbReference>
<evidence type="ECO:0000256" key="2">
    <source>
        <dbReference type="SAM" id="Phobius"/>
    </source>
</evidence>
<dbReference type="GO" id="GO:0015501">
    <property type="term" value="F:glutamate:sodium symporter activity"/>
    <property type="evidence" value="ECO:0007669"/>
    <property type="project" value="UniProtKB-UniRule"/>
</dbReference>
<feature type="transmembrane region" description="Helical" evidence="2">
    <location>
        <begin position="46"/>
        <end position="69"/>
    </location>
</feature>
<feature type="transmembrane region" description="Helical" evidence="2">
    <location>
        <begin position="319"/>
        <end position="342"/>
    </location>
</feature>
<keyword evidence="2" id="KW-0812">Transmembrane</keyword>
<gene>
    <name evidence="3" type="ORF">ADH67_11010</name>
</gene>
<accession>A0A227KDA2</accession>
<comment type="caution">
    <text evidence="3">The sequence shown here is derived from an EMBL/GenBank/DDBJ whole genome shotgun (WGS) entry which is preliminary data.</text>
</comment>
<feature type="transmembrane region" description="Helical" evidence="2">
    <location>
        <begin position="76"/>
        <end position="94"/>
    </location>
</feature>
<dbReference type="GO" id="GO:0015813">
    <property type="term" value="P:L-glutamate transmembrane transport"/>
    <property type="evidence" value="ECO:0007669"/>
    <property type="project" value="UniProtKB-UniRule"/>
</dbReference>
<feature type="transmembrane region" description="Helical" evidence="2">
    <location>
        <begin position="100"/>
        <end position="120"/>
    </location>
</feature>
<dbReference type="RefSeq" id="WP_066592289.1">
    <property type="nucleotide sequence ID" value="NZ_CAJTBZ010000025.1"/>
</dbReference>
<dbReference type="Proteomes" id="UP000214610">
    <property type="component" value="Unassembled WGS sequence"/>
</dbReference>
<dbReference type="EMBL" id="NHMP01000009">
    <property type="protein sequence ID" value="OXE45460.1"/>
    <property type="molecule type" value="Genomic_DNA"/>
</dbReference>
<dbReference type="GeneID" id="78361224"/>
<dbReference type="PANTHER" id="PTHR36178">
    <property type="entry name" value="SLR0625 PROTEIN"/>
    <property type="match status" value="1"/>
</dbReference>
<dbReference type="InterPro" id="IPR004445">
    <property type="entry name" value="GltS"/>
</dbReference>
<evidence type="ECO:0000256" key="1">
    <source>
        <dbReference type="NCBIfam" id="TIGR00210"/>
    </source>
</evidence>
<feature type="transmembrane region" description="Helical" evidence="2">
    <location>
        <begin position="349"/>
        <end position="368"/>
    </location>
</feature>
<dbReference type="Pfam" id="PF03616">
    <property type="entry name" value="Glt_symporter"/>
    <property type="match status" value="1"/>
</dbReference>
<reference evidence="4" key="1">
    <citation type="submission" date="2017-05" db="EMBL/GenBank/DDBJ databases">
        <title>Improved OligoMM genomes.</title>
        <authorList>
            <person name="Garzetti D."/>
        </authorList>
    </citation>
    <scope>NUCLEOTIDE SEQUENCE [LARGE SCALE GENOMIC DNA]</scope>
    <source>
        <strain evidence="4">YL45</strain>
    </source>
</reference>
<sequence length="409" mass="43374">MAGETLFTIDVSSVQAVALAICTYYFGVWVRKRVYLFERFAVPSPVIGGMTFAFLLSGLKANGILTVNFDSSLQTLLMLAFFTTIGLSAGLKVVKQGGGLLIGFLIAVTVLTVLQNLLGMGVAEWLGLDMHYGILAGSVSMMGGLGTAAAFGPYFEQTYGIVGGTAVAITAATFGMVASLIIGAPLGSFLIRKYKVKTPIENVSNEDVKIPEEFDTDVIDSDHQPTMTAQLMKATSIVTLSMAAGVAVSSFLDHFITLPAYIGSMMVAAIVRNVGDFSGKYRVDGKGLNAIADISLVLFVTMAINSLKLNELINLAGPLVVILACQTILTVLFLWICVFLVFGRNYDATMLCVGGIGFSMGATANGLANMQAIAEKYGTSPRAWLIVSIVGAFLIDLINALLITWMGAW</sequence>
<protein>
    <recommendedName>
        <fullName evidence="1">Sodium/glutamate symporter</fullName>
    </recommendedName>
</protein>
<keyword evidence="4" id="KW-1185">Reference proteome</keyword>
<dbReference type="GO" id="GO:0016020">
    <property type="term" value="C:membrane"/>
    <property type="evidence" value="ECO:0007669"/>
    <property type="project" value="InterPro"/>
</dbReference>
<dbReference type="AlphaFoldDB" id="A0A227KDA2"/>
<feature type="transmembrane region" description="Helical" evidence="2">
    <location>
        <begin position="383"/>
        <end position="408"/>
    </location>
</feature>
<feature type="transmembrane region" description="Helical" evidence="2">
    <location>
        <begin position="7"/>
        <end position="26"/>
    </location>
</feature>
<dbReference type="NCBIfam" id="TIGR00210">
    <property type="entry name" value="gltS"/>
    <property type="match status" value="1"/>
</dbReference>
<evidence type="ECO:0000313" key="3">
    <source>
        <dbReference type="EMBL" id="OXE45460.1"/>
    </source>
</evidence>
<feature type="transmembrane region" description="Helical" evidence="2">
    <location>
        <begin position="258"/>
        <end position="275"/>
    </location>
</feature>
<organism evidence="3 4">
    <name type="scientific">Turicimonas muris</name>
    <dbReference type="NCBI Taxonomy" id="1796652"/>
    <lineage>
        <taxon>Bacteria</taxon>
        <taxon>Pseudomonadati</taxon>
        <taxon>Pseudomonadota</taxon>
        <taxon>Betaproteobacteria</taxon>
        <taxon>Burkholderiales</taxon>
        <taxon>Sutterellaceae</taxon>
        <taxon>Turicimonas</taxon>
    </lineage>
</organism>
<keyword evidence="2" id="KW-1133">Transmembrane helix</keyword>
<name>A0A227KDA2_9BURK</name>
<proteinExistence type="predicted"/>